<feature type="compositionally biased region" description="Basic and acidic residues" evidence="1">
    <location>
        <begin position="11"/>
        <end position="21"/>
    </location>
</feature>
<feature type="compositionally biased region" description="Polar residues" evidence="1">
    <location>
        <begin position="117"/>
        <end position="126"/>
    </location>
</feature>
<dbReference type="EMBL" id="OU594949">
    <property type="protein sequence ID" value="CAG9293988.1"/>
    <property type="molecule type" value="Genomic_DNA"/>
</dbReference>
<accession>A0A8J9SXU4</accession>
<feature type="region of interest" description="Disordered" evidence="1">
    <location>
        <begin position="1"/>
        <end position="23"/>
    </location>
</feature>
<dbReference type="Proteomes" id="UP000836788">
    <property type="component" value="Chromosome 8"/>
</dbReference>
<sequence length="340" mass="37844">MNRNTNRSRFSIHDAQDEPHGRLALNSNSASFLDYMRETQRDPGLLDPPDLLYPSRYEVDIIPMPTVEDAFRHALQKPKVERGDSLRQFGFPREEEKKRAAFIPPAKKKPPPEHRCTTQQNRSRTSPLPEDEGATVMPSSEWIQHGSVSSCSSIPDMVNEYDNAHPALSTLSAPCSLPQTVRSTSARHLHQNDTISNHGIIPKGPNHYSPPAIPRPEIEVAPGVYMILHGSAETMQALQENRLSQCICMACTMSLYAVEYATFVLCPTCRVVSPKDIDCSGVEASCLGAANSDRGVGLGLTEEVYEQCIMQENAQVIECLATNQHRQLYSSETKEQDRLV</sequence>
<feature type="region of interest" description="Disordered" evidence="1">
    <location>
        <begin position="83"/>
        <end position="141"/>
    </location>
</feature>
<protein>
    <submittedName>
        <fullName evidence="2">Uncharacterized protein</fullName>
    </submittedName>
</protein>
<evidence type="ECO:0000313" key="2">
    <source>
        <dbReference type="EMBL" id="CAG9293988.1"/>
    </source>
</evidence>
<proteinExistence type="predicted"/>
<gene>
    <name evidence="2" type="ORF">PTTT1_LOCUS53252</name>
</gene>
<evidence type="ECO:0000256" key="1">
    <source>
        <dbReference type="SAM" id="MobiDB-lite"/>
    </source>
</evidence>
<reference evidence="2" key="1">
    <citation type="submission" date="2022-02" db="EMBL/GenBank/DDBJ databases">
        <authorList>
            <person name="Giguere J D."/>
        </authorList>
    </citation>
    <scope>NUCLEOTIDE SEQUENCE</scope>
    <source>
        <strain evidence="2">CCAP 1055/1</strain>
    </source>
</reference>
<name>A0A8J9SXU4_PHATR</name>
<dbReference type="AlphaFoldDB" id="A0A8J9SXU4"/>
<organism evidence="2">
    <name type="scientific">Phaeodactylum tricornutum</name>
    <name type="common">Diatom</name>
    <dbReference type="NCBI Taxonomy" id="2850"/>
    <lineage>
        <taxon>Eukaryota</taxon>
        <taxon>Sar</taxon>
        <taxon>Stramenopiles</taxon>
        <taxon>Ochrophyta</taxon>
        <taxon>Bacillariophyta</taxon>
        <taxon>Bacillariophyceae</taxon>
        <taxon>Bacillariophycidae</taxon>
        <taxon>Naviculales</taxon>
        <taxon>Phaeodactylaceae</taxon>
        <taxon>Phaeodactylum</taxon>
    </lineage>
</organism>